<comment type="caution">
    <text evidence="2">The sequence shown here is derived from an EMBL/GenBank/DDBJ whole genome shotgun (WGS) entry which is preliminary data.</text>
</comment>
<protein>
    <submittedName>
        <fullName evidence="2">Uncharacterized protein</fullName>
    </submittedName>
</protein>
<proteinExistence type="predicted"/>
<keyword evidence="1" id="KW-1133">Transmembrane helix</keyword>
<dbReference type="AlphaFoldDB" id="A0A8H3SAA2"/>
<keyword evidence="1" id="KW-0472">Membrane</keyword>
<organism evidence="2 3">
    <name type="scientific">Aspergillus udagawae</name>
    <dbReference type="NCBI Taxonomy" id="91492"/>
    <lineage>
        <taxon>Eukaryota</taxon>
        <taxon>Fungi</taxon>
        <taxon>Dikarya</taxon>
        <taxon>Ascomycota</taxon>
        <taxon>Pezizomycotina</taxon>
        <taxon>Eurotiomycetes</taxon>
        <taxon>Eurotiomycetidae</taxon>
        <taxon>Eurotiales</taxon>
        <taxon>Aspergillaceae</taxon>
        <taxon>Aspergillus</taxon>
        <taxon>Aspergillus subgen. Fumigati</taxon>
    </lineage>
</organism>
<name>A0A8H3SAA2_9EURO</name>
<dbReference type="EMBL" id="BLKC01000117">
    <property type="protein sequence ID" value="GFF54795.1"/>
    <property type="molecule type" value="Genomic_DNA"/>
</dbReference>
<evidence type="ECO:0000256" key="1">
    <source>
        <dbReference type="SAM" id="Phobius"/>
    </source>
</evidence>
<dbReference type="Proteomes" id="UP000465221">
    <property type="component" value="Unassembled WGS sequence"/>
</dbReference>
<evidence type="ECO:0000313" key="3">
    <source>
        <dbReference type="Proteomes" id="UP000465221"/>
    </source>
</evidence>
<evidence type="ECO:0000313" key="2">
    <source>
        <dbReference type="EMBL" id="GFF54795.1"/>
    </source>
</evidence>
<sequence length="178" mass="20501">MKETPSLPWRTVKSGETISLSRYMLPSHRQATSKTTSRLPAHLSLQHSSVQILHPKAFSPVSIIITTSALSHQPRVRHQLLPHTRVLFKDTMNHTSTELIALKSPMTKNASLVFFLHTATKIIILLAIVDVLRVLLRQVQVYLDQHGHEHHEIHGPQRVRLVRRRRRRFDDDVLGFPF</sequence>
<keyword evidence="1" id="KW-0812">Transmembrane</keyword>
<reference evidence="2 3" key="1">
    <citation type="submission" date="2020-01" db="EMBL/GenBank/DDBJ databases">
        <title>Draft genome sequence of Aspergillus udagawae IFM 46972.</title>
        <authorList>
            <person name="Takahashi H."/>
            <person name="Yaguchi T."/>
        </authorList>
    </citation>
    <scope>NUCLEOTIDE SEQUENCE [LARGE SCALE GENOMIC DNA]</scope>
    <source>
        <strain evidence="2 3">IFM 46972</strain>
    </source>
</reference>
<feature type="transmembrane region" description="Helical" evidence="1">
    <location>
        <begin position="112"/>
        <end position="136"/>
    </location>
</feature>
<accession>A0A8H3SAA2</accession>
<gene>
    <name evidence="2" type="ORF">IFM46972_10110</name>
</gene>